<sequence length="122" mass="14024">MKIIERALYEPYQYGENDCNIVALRIVDLLCSTEWSQIAKYSTLKEGIKQLNDLGFDSTQDIIIKECREVEIPIDGDIWLDDDNPLIMGIVVSGRLMGVNESHDAFELHNKKKNGKYYRGIK</sequence>
<proteinExistence type="predicted"/>
<gene>
    <name evidence="2" type="ORF">N2J37_17970</name>
</gene>
<evidence type="ECO:0000259" key="1">
    <source>
        <dbReference type="Pfam" id="PF22262"/>
    </source>
</evidence>
<dbReference type="Proteomes" id="UP001064206">
    <property type="component" value="Chromosome"/>
</dbReference>
<name>A0A9Q9J7P2_RAOOR</name>
<dbReference type="RefSeq" id="WP_260990203.1">
    <property type="nucleotide sequence ID" value="NZ_CP104450.1"/>
</dbReference>
<dbReference type="EMBL" id="CP104450">
    <property type="protein sequence ID" value="UXE36437.1"/>
    <property type="molecule type" value="Genomic_DNA"/>
</dbReference>
<evidence type="ECO:0000313" key="2">
    <source>
        <dbReference type="EMBL" id="UXE36437.1"/>
    </source>
</evidence>
<dbReference type="InterPro" id="IPR053802">
    <property type="entry name" value="DUF6950"/>
</dbReference>
<organism evidence="2 3">
    <name type="scientific">Raoultella ornithinolytica</name>
    <name type="common">Klebsiella ornithinolytica</name>
    <dbReference type="NCBI Taxonomy" id="54291"/>
    <lineage>
        <taxon>Bacteria</taxon>
        <taxon>Pseudomonadati</taxon>
        <taxon>Pseudomonadota</taxon>
        <taxon>Gammaproteobacteria</taxon>
        <taxon>Enterobacterales</taxon>
        <taxon>Enterobacteriaceae</taxon>
        <taxon>Klebsiella/Raoultella group</taxon>
        <taxon>Raoultella</taxon>
    </lineage>
</organism>
<protein>
    <submittedName>
        <fullName evidence="2">Ornithine carbamoyltransferase</fullName>
    </submittedName>
</protein>
<feature type="domain" description="DUF6950" evidence="1">
    <location>
        <begin position="3"/>
        <end position="101"/>
    </location>
</feature>
<accession>A0A9Q9J7P2</accession>
<evidence type="ECO:0000313" key="3">
    <source>
        <dbReference type="Proteomes" id="UP001064206"/>
    </source>
</evidence>
<dbReference type="Pfam" id="PF22262">
    <property type="entry name" value="DUF6950"/>
    <property type="match status" value="1"/>
</dbReference>
<reference evidence="2" key="1">
    <citation type="submission" date="2022-09" db="EMBL/GenBank/DDBJ databases">
        <title>Multidrug resistance Raoultella ornithinolytica Strain MQB_Silv_108.</title>
        <authorList>
            <person name="Quintela-Baluja M."/>
        </authorList>
    </citation>
    <scope>NUCLEOTIDE SEQUENCE</scope>
    <source>
        <strain evidence="2">MQB_Silv_108</strain>
    </source>
</reference>
<dbReference type="AlphaFoldDB" id="A0A9Q9J7P2"/>